<dbReference type="RefSeq" id="WP_263412115.1">
    <property type="nucleotide sequence ID" value="NZ_BAABBH010000001.1"/>
</dbReference>
<gene>
    <name evidence="4" type="ORF">ACK2TP_11595</name>
</gene>
<dbReference type="Pfam" id="PF12850">
    <property type="entry name" value="Metallophos_2"/>
    <property type="match status" value="1"/>
</dbReference>
<dbReference type="PANTHER" id="PTHR11124">
    <property type="entry name" value="VACUOLAR SORTING PROTEIN VPS29"/>
    <property type="match status" value="1"/>
</dbReference>
<sequence>MRSGAADTRIAVLSDTHGLLRDSVLPHLDGVNHILHAGDVGDPAILERLREFAPVTAIRGNIDHSGSCALLPAAELIEIGGTAFYLVHSLADLDIEPLAAGVQVVVTGHSHKPALEERRGVTYLNPGSVGPRRFKLPISMATVRLRAGEIAVEFLTLEE</sequence>
<keyword evidence="2" id="KW-0479">Metal-binding</keyword>
<dbReference type="InterPro" id="IPR000979">
    <property type="entry name" value="Phosphodiesterase_MJ0936/Vps29"/>
</dbReference>
<dbReference type="Proteomes" id="UP001634747">
    <property type="component" value="Unassembled WGS sequence"/>
</dbReference>
<feature type="domain" description="Calcineurin-like phosphoesterase" evidence="3">
    <location>
        <begin position="9"/>
        <end position="146"/>
    </location>
</feature>
<evidence type="ECO:0000256" key="2">
    <source>
        <dbReference type="RuleBase" id="RU362039"/>
    </source>
</evidence>
<dbReference type="Gene3D" id="3.60.21.10">
    <property type="match status" value="1"/>
</dbReference>
<organism evidence="4 5">
    <name type="scientific">Terriglobus aquaticus</name>
    <dbReference type="NCBI Taxonomy" id="940139"/>
    <lineage>
        <taxon>Bacteria</taxon>
        <taxon>Pseudomonadati</taxon>
        <taxon>Acidobacteriota</taxon>
        <taxon>Terriglobia</taxon>
        <taxon>Terriglobales</taxon>
        <taxon>Acidobacteriaceae</taxon>
        <taxon>Terriglobus</taxon>
    </lineage>
</organism>
<dbReference type="InterPro" id="IPR024654">
    <property type="entry name" value="Calcineurin-like_PHP_lpxH"/>
</dbReference>
<dbReference type="NCBIfam" id="TIGR00040">
    <property type="entry name" value="yfcE"/>
    <property type="match status" value="1"/>
</dbReference>
<evidence type="ECO:0000259" key="3">
    <source>
        <dbReference type="Pfam" id="PF12850"/>
    </source>
</evidence>
<proteinExistence type="inferred from homology"/>
<dbReference type="InterPro" id="IPR029052">
    <property type="entry name" value="Metallo-depent_PP-like"/>
</dbReference>
<dbReference type="EC" id="3.1.4.-" evidence="2"/>
<evidence type="ECO:0000256" key="1">
    <source>
        <dbReference type="ARBA" id="ARBA00008950"/>
    </source>
</evidence>
<name>A0ABW9KKT9_9BACT</name>
<dbReference type="SUPFAM" id="SSF56300">
    <property type="entry name" value="Metallo-dependent phosphatases"/>
    <property type="match status" value="1"/>
</dbReference>
<comment type="caution">
    <text evidence="4">The sequence shown here is derived from an EMBL/GenBank/DDBJ whole genome shotgun (WGS) entry which is preliminary data.</text>
</comment>
<comment type="cofactor">
    <cofactor evidence="2">
        <name>a divalent metal cation</name>
        <dbReference type="ChEBI" id="CHEBI:60240"/>
    </cofactor>
</comment>
<dbReference type="EMBL" id="JBJYXY010000001">
    <property type="protein sequence ID" value="MFN2976407.1"/>
    <property type="molecule type" value="Genomic_DNA"/>
</dbReference>
<reference evidence="4 5" key="1">
    <citation type="submission" date="2024-12" db="EMBL/GenBank/DDBJ databases">
        <authorList>
            <person name="Lee Y."/>
        </authorList>
    </citation>
    <scope>NUCLEOTIDE SEQUENCE [LARGE SCALE GENOMIC DNA]</scope>
    <source>
        <strain evidence="4 5">03SUJ4</strain>
    </source>
</reference>
<comment type="similarity">
    <text evidence="1 2">Belongs to the metallophosphoesterase superfamily. YfcE family.</text>
</comment>
<protein>
    <recommendedName>
        <fullName evidence="2">Phosphoesterase</fullName>
        <ecNumber evidence="2">3.1.4.-</ecNumber>
    </recommendedName>
</protein>
<keyword evidence="5" id="KW-1185">Reference proteome</keyword>
<accession>A0ABW9KKT9</accession>
<evidence type="ECO:0000313" key="5">
    <source>
        <dbReference type="Proteomes" id="UP001634747"/>
    </source>
</evidence>
<evidence type="ECO:0000313" key="4">
    <source>
        <dbReference type="EMBL" id="MFN2976407.1"/>
    </source>
</evidence>